<dbReference type="InterPro" id="IPR047817">
    <property type="entry name" value="ABC2_TM_bact-type"/>
</dbReference>
<dbReference type="GO" id="GO:0140359">
    <property type="term" value="F:ABC-type transporter activity"/>
    <property type="evidence" value="ECO:0007669"/>
    <property type="project" value="InterPro"/>
</dbReference>
<evidence type="ECO:0000256" key="3">
    <source>
        <dbReference type="ARBA" id="ARBA00022989"/>
    </source>
</evidence>
<evidence type="ECO:0000313" key="7">
    <source>
        <dbReference type="EMBL" id="TES49485.1"/>
    </source>
</evidence>
<evidence type="ECO:0000256" key="5">
    <source>
        <dbReference type="RuleBase" id="RU361157"/>
    </source>
</evidence>
<organism evidence="7 8">
    <name type="scientific">Shouchella lehensis</name>
    <dbReference type="NCBI Taxonomy" id="300825"/>
    <lineage>
        <taxon>Bacteria</taxon>
        <taxon>Bacillati</taxon>
        <taxon>Bacillota</taxon>
        <taxon>Bacilli</taxon>
        <taxon>Bacillales</taxon>
        <taxon>Bacillaceae</taxon>
        <taxon>Shouchella</taxon>
    </lineage>
</organism>
<feature type="transmembrane region" description="Helical" evidence="5">
    <location>
        <begin position="174"/>
        <end position="193"/>
    </location>
</feature>
<dbReference type="InterPro" id="IPR051784">
    <property type="entry name" value="Nod_factor_ABC_transporter"/>
</dbReference>
<dbReference type="AlphaFoldDB" id="A0A4Y7WLL4"/>
<dbReference type="Proteomes" id="UP000298210">
    <property type="component" value="Unassembled WGS sequence"/>
</dbReference>
<reference evidence="7 8" key="1">
    <citation type="submission" date="2019-03" db="EMBL/GenBank/DDBJ databases">
        <authorList>
            <person name="Liu G."/>
        </authorList>
    </citation>
    <scope>NUCLEOTIDE SEQUENCE [LARGE SCALE GENOMIC DNA]</scope>
    <source>
        <strain evidence="7 8">DSM 19099</strain>
    </source>
</reference>
<dbReference type="GO" id="GO:0043190">
    <property type="term" value="C:ATP-binding cassette (ABC) transporter complex"/>
    <property type="evidence" value="ECO:0007669"/>
    <property type="project" value="InterPro"/>
</dbReference>
<dbReference type="PIRSF" id="PIRSF006648">
    <property type="entry name" value="DrrB"/>
    <property type="match status" value="1"/>
</dbReference>
<gene>
    <name evidence="7" type="ORF">E2L03_08430</name>
</gene>
<sequence>MGRLLRLSYLAYVGTGVFGNLKNHILNKSIVPITQIIFFALVAYFFRDDSYVNYVLVGNVVFMLVLSNILGVVTSVARDREIGLMQFILISPIERYLFLLSKAFIHIFDGLFMSIIGFLFISFFWTINISSLEFIALLGLLLLLSISLSMMGVFLGVLTFIYKDTVSIANFSMLGLLFISGINFPTVQLPLVLDLLSYTTPLKYGVTLIRDFLDGAKFDVVNLIIMIIIGLFYFLLALIMMNMIERKLTSKTF</sequence>
<dbReference type="PROSITE" id="PS51012">
    <property type="entry name" value="ABC_TM2"/>
    <property type="match status" value="1"/>
</dbReference>
<keyword evidence="3 5" id="KW-1133">Transmembrane helix</keyword>
<dbReference type="PANTHER" id="PTHR43229">
    <property type="entry name" value="NODULATION PROTEIN J"/>
    <property type="match status" value="1"/>
</dbReference>
<evidence type="ECO:0000313" key="8">
    <source>
        <dbReference type="Proteomes" id="UP000298210"/>
    </source>
</evidence>
<feature type="transmembrane region" description="Helical" evidence="5">
    <location>
        <begin position="52"/>
        <end position="76"/>
    </location>
</feature>
<comment type="similarity">
    <text evidence="5">Belongs to the ABC-2 integral membrane protein family.</text>
</comment>
<dbReference type="InterPro" id="IPR013525">
    <property type="entry name" value="ABC2_TM"/>
</dbReference>
<protein>
    <recommendedName>
        <fullName evidence="5">Transport permease protein</fullName>
    </recommendedName>
</protein>
<dbReference type="RefSeq" id="WP_134258920.1">
    <property type="nucleotide sequence ID" value="NZ_LDIM01000006.1"/>
</dbReference>
<feature type="transmembrane region" description="Helical" evidence="5">
    <location>
        <begin position="137"/>
        <end position="162"/>
    </location>
</feature>
<feature type="transmembrane region" description="Helical" evidence="5">
    <location>
        <begin position="29"/>
        <end position="46"/>
    </location>
</feature>
<comment type="caution">
    <text evidence="7">The sequence shown here is derived from an EMBL/GenBank/DDBJ whole genome shotgun (WGS) entry which is preliminary data.</text>
</comment>
<feature type="transmembrane region" description="Helical" evidence="5">
    <location>
        <begin position="220"/>
        <end position="241"/>
    </location>
</feature>
<feature type="transmembrane region" description="Helical" evidence="5">
    <location>
        <begin position="97"/>
        <end position="125"/>
    </location>
</feature>
<accession>A0A4Y7WLL4</accession>
<dbReference type="PANTHER" id="PTHR43229:SF6">
    <property type="entry name" value="ABC-TYPE MULTIDRUG TRANSPORT SYSTEM, PERMEASE COMPONENT"/>
    <property type="match status" value="1"/>
</dbReference>
<evidence type="ECO:0000256" key="1">
    <source>
        <dbReference type="ARBA" id="ARBA00004141"/>
    </source>
</evidence>
<evidence type="ECO:0000256" key="2">
    <source>
        <dbReference type="ARBA" id="ARBA00022692"/>
    </source>
</evidence>
<name>A0A4Y7WLL4_9BACI</name>
<keyword evidence="5" id="KW-0813">Transport</keyword>
<comment type="subcellular location">
    <subcellularLocation>
        <location evidence="5">Cell membrane</location>
        <topology evidence="5">Multi-pass membrane protein</topology>
    </subcellularLocation>
    <subcellularLocation>
        <location evidence="1">Membrane</location>
        <topology evidence="1">Multi-pass membrane protein</topology>
    </subcellularLocation>
</comment>
<feature type="domain" description="ABC transmembrane type-2" evidence="6">
    <location>
        <begin position="19"/>
        <end position="244"/>
    </location>
</feature>
<proteinExistence type="inferred from homology"/>
<dbReference type="Pfam" id="PF01061">
    <property type="entry name" value="ABC2_membrane"/>
    <property type="match status" value="1"/>
</dbReference>
<dbReference type="EMBL" id="SNUX01000002">
    <property type="protein sequence ID" value="TES49485.1"/>
    <property type="molecule type" value="Genomic_DNA"/>
</dbReference>
<dbReference type="InterPro" id="IPR000412">
    <property type="entry name" value="ABC_2_transport"/>
</dbReference>
<evidence type="ECO:0000256" key="4">
    <source>
        <dbReference type="ARBA" id="ARBA00023136"/>
    </source>
</evidence>
<evidence type="ECO:0000259" key="6">
    <source>
        <dbReference type="PROSITE" id="PS51012"/>
    </source>
</evidence>
<keyword evidence="2 5" id="KW-0812">Transmembrane</keyword>
<keyword evidence="4 5" id="KW-0472">Membrane</keyword>
<keyword evidence="5" id="KW-1003">Cell membrane</keyword>